<evidence type="ECO:0000256" key="1">
    <source>
        <dbReference type="SAM" id="Phobius"/>
    </source>
</evidence>
<sequence length="51" mass="6088">MLKTIDIKLFPSFYELRTLIRKLLLFRLPILVKIVSYALSWCWNVSMAITE</sequence>
<keyword evidence="1" id="KW-0472">Membrane</keyword>
<protein>
    <submittedName>
        <fullName evidence="2">Uncharacterized protein</fullName>
    </submittedName>
</protein>
<dbReference type="Proteomes" id="UP000479000">
    <property type="component" value="Unassembled WGS sequence"/>
</dbReference>
<feature type="non-terminal residue" evidence="2">
    <location>
        <position position="51"/>
    </location>
</feature>
<feature type="transmembrane region" description="Helical" evidence="1">
    <location>
        <begin position="24"/>
        <end position="46"/>
    </location>
</feature>
<proteinExistence type="predicted"/>
<name>A0A6H5GEY1_9HEMI</name>
<keyword evidence="1" id="KW-0812">Transmembrane</keyword>
<gene>
    <name evidence="2" type="ORF">NTEN_LOCUS7733</name>
</gene>
<keyword evidence="3" id="KW-1185">Reference proteome</keyword>
<reference evidence="2 3" key="1">
    <citation type="submission" date="2020-02" db="EMBL/GenBank/DDBJ databases">
        <authorList>
            <person name="Ferguson B K."/>
        </authorList>
    </citation>
    <scope>NUCLEOTIDE SEQUENCE [LARGE SCALE GENOMIC DNA]</scope>
</reference>
<accession>A0A6H5GEY1</accession>
<organism evidence="2 3">
    <name type="scientific">Nesidiocoris tenuis</name>
    <dbReference type="NCBI Taxonomy" id="355587"/>
    <lineage>
        <taxon>Eukaryota</taxon>
        <taxon>Metazoa</taxon>
        <taxon>Ecdysozoa</taxon>
        <taxon>Arthropoda</taxon>
        <taxon>Hexapoda</taxon>
        <taxon>Insecta</taxon>
        <taxon>Pterygota</taxon>
        <taxon>Neoptera</taxon>
        <taxon>Paraneoptera</taxon>
        <taxon>Hemiptera</taxon>
        <taxon>Heteroptera</taxon>
        <taxon>Panheteroptera</taxon>
        <taxon>Cimicomorpha</taxon>
        <taxon>Miridae</taxon>
        <taxon>Dicyphina</taxon>
        <taxon>Nesidiocoris</taxon>
    </lineage>
</organism>
<evidence type="ECO:0000313" key="2">
    <source>
        <dbReference type="EMBL" id="CAB0001946.1"/>
    </source>
</evidence>
<evidence type="ECO:0000313" key="3">
    <source>
        <dbReference type="Proteomes" id="UP000479000"/>
    </source>
</evidence>
<keyword evidence="1" id="KW-1133">Transmembrane helix</keyword>
<dbReference type="AlphaFoldDB" id="A0A6H5GEY1"/>
<dbReference type="EMBL" id="CADCXU010011814">
    <property type="protein sequence ID" value="CAB0001946.1"/>
    <property type="molecule type" value="Genomic_DNA"/>
</dbReference>